<dbReference type="PANTHER" id="PTHR38926">
    <property type="entry name" value="F-BOX DOMAIN CONTAINING PROTEIN, EXPRESSED"/>
    <property type="match status" value="1"/>
</dbReference>
<gene>
    <name evidence="2" type="primary">LOC104227057</name>
</gene>
<dbReference type="AlphaFoldDB" id="A0A1U7WBY3"/>
<dbReference type="RefSeq" id="XP_009777492.1">
    <property type="nucleotide sequence ID" value="XM_009779190.1"/>
</dbReference>
<name>A0A1U7WBY3_NICSY</name>
<dbReference type="eggNOG" id="KOG1947">
    <property type="taxonomic scope" value="Eukaryota"/>
</dbReference>
<dbReference type="STRING" id="4096.A0A1U7WBY3"/>
<keyword evidence="1" id="KW-1185">Reference proteome</keyword>
<sequence>MMIGTGERNTALYITETGCDRSIGEDASVIRGFDIVMRDLRSQVDPYYVLGHVGMFRWGSEGLGHSSLIAEEQTRSCKVLGAAGCFFIAFARGEVHSWKVEGLVHRIRRWSFAIAEQLGTTEFLLRICMIVDASYIVGACVHHIHEGLVEAFPKLPLLEELSLTHTDITTERIEALGYSCPRLKSFKLNNSCYMGTGYYSDGEDGRNEEALAIARNLPALHHLQLICNSMTNEGLQAILDGCPHLVSLDLRLCSNLNLHLNEVLSSRISRHIKDMKYPNDSMRGFTFGFQHWGDDVDENNMSSNDDIYDGYFWF</sequence>
<evidence type="ECO:0000313" key="2">
    <source>
        <dbReference type="RefSeq" id="XP_009777492.1"/>
    </source>
</evidence>
<protein>
    <submittedName>
        <fullName evidence="2">F-box/LRR-repeat protein 23</fullName>
    </submittedName>
</protein>
<dbReference type="PANTHER" id="PTHR38926:SF36">
    <property type="entry name" value="F-BOX PROTEIN SKIP19-LIKE"/>
    <property type="match status" value="1"/>
</dbReference>
<dbReference type="Gene3D" id="3.80.10.10">
    <property type="entry name" value="Ribonuclease Inhibitor"/>
    <property type="match status" value="1"/>
</dbReference>
<proteinExistence type="predicted"/>
<evidence type="ECO:0000313" key="1">
    <source>
        <dbReference type="Proteomes" id="UP000189701"/>
    </source>
</evidence>
<dbReference type="Proteomes" id="UP000189701">
    <property type="component" value="Unplaced"/>
</dbReference>
<accession>A0A1U7WBY3</accession>
<organism evidence="1 2">
    <name type="scientific">Nicotiana sylvestris</name>
    <name type="common">Wood tobacco</name>
    <name type="synonym">South American tobacco</name>
    <dbReference type="NCBI Taxonomy" id="4096"/>
    <lineage>
        <taxon>Eukaryota</taxon>
        <taxon>Viridiplantae</taxon>
        <taxon>Streptophyta</taxon>
        <taxon>Embryophyta</taxon>
        <taxon>Tracheophyta</taxon>
        <taxon>Spermatophyta</taxon>
        <taxon>Magnoliopsida</taxon>
        <taxon>eudicotyledons</taxon>
        <taxon>Gunneridae</taxon>
        <taxon>Pentapetalae</taxon>
        <taxon>asterids</taxon>
        <taxon>lamiids</taxon>
        <taxon>Solanales</taxon>
        <taxon>Solanaceae</taxon>
        <taxon>Nicotianoideae</taxon>
        <taxon>Nicotianeae</taxon>
        <taxon>Nicotiana</taxon>
    </lineage>
</organism>
<dbReference type="GeneID" id="104227057"/>
<dbReference type="InterPro" id="IPR032675">
    <property type="entry name" value="LRR_dom_sf"/>
</dbReference>
<reference evidence="1" key="1">
    <citation type="journal article" date="2013" name="Genome Biol.">
        <title>Reference genomes and transcriptomes of Nicotiana sylvestris and Nicotiana tomentosiformis.</title>
        <authorList>
            <person name="Sierro N."/>
            <person name="Battey J.N."/>
            <person name="Ouadi S."/>
            <person name="Bovet L."/>
            <person name="Goepfert S."/>
            <person name="Bakaher N."/>
            <person name="Peitsch M.C."/>
            <person name="Ivanov N.V."/>
        </authorList>
    </citation>
    <scope>NUCLEOTIDE SEQUENCE [LARGE SCALE GENOMIC DNA]</scope>
</reference>
<dbReference type="KEGG" id="nsy:104227057"/>
<reference evidence="2" key="2">
    <citation type="submission" date="2025-08" db="UniProtKB">
        <authorList>
            <consortium name="RefSeq"/>
        </authorList>
    </citation>
    <scope>IDENTIFICATION</scope>
    <source>
        <tissue evidence="2">Leaf</tissue>
    </source>
</reference>
<dbReference type="SUPFAM" id="SSF52047">
    <property type="entry name" value="RNI-like"/>
    <property type="match status" value="1"/>
</dbReference>